<dbReference type="AlphaFoldDB" id="A0A344TMW4"/>
<protein>
    <submittedName>
        <fullName evidence="9">Cell division protein DivIVA</fullName>
    </submittedName>
</protein>
<dbReference type="GO" id="GO:0051301">
    <property type="term" value="P:cell division"/>
    <property type="evidence" value="ECO:0007669"/>
    <property type="project" value="UniProtKB-KW"/>
</dbReference>
<dbReference type="RefSeq" id="WP_114068751.1">
    <property type="nucleotide sequence ID" value="NZ_CP030850.1"/>
</dbReference>
<reference evidence="9 10" key="1">
    <citation type="submission" date="2018-07" db="EMBL/GenBank/DDBJ databases">
        <title>Genome sequencing of Runella.</title>
        <authorList>
            <person name="Baek M.-G."/>
            <person name="Yi H."/>
        </authorList>
    </citation>
    <scope>NUCLEOTIDE SEQUENCE [LARGE SCALE GENOMIC DNA]</scope>
    <source>
        <strain evidence="9 10">HYN0085</strain>
    </source>
</reference>
<gene>
    <name evidence="9" type="ORF">DR864_20650</name>
</gene>
<evidence type="ECO:0000256" key="7">
    <source>
        <dbReference type="SAM" id="Coils"/>
    </source>
</evidence>
<evidence type="ECO:0000256" key="6">
    <source>
        <dbReference type="ARBA" id="ARBA00023306"/>
    </source>
</evidence>
<keyword evidence="6" id="KW-0131">Cell cycle</keyword>
<evidence type="ECO:0000313" key="10">
    <source>
        <dbReference type="Proteomes" id="UP000251993"/>
    </source>
</evidence>
<evidence type="ECO:0000256" key="3">
    <source>
        <dbReference type="ARBA" id="ARBA00022490"/>
    </source>
</evidence>
<feature type="compositionally biased region" description="Basic and acidic residues" evidence="8">
    <location>
        <begin position="263"/>
        <end position="277"/>
    </location>
</feature>
<evidence type="ECO:0000256" key="8">
    <source>
        <dbReference type="SAM" id="MobiDB-lite"/>
    </source>
</evidence>
<dbReference type="PANTHER" id="PTHR35794">
    <property type="entry name" value="CELL DIVISION PROTEIN DIVIVA"/>
    <property type="match status" value="1"/>
</dbReference>
<dbReference type="EMBL" id="CP030850">
    <property type="protein sequence ID" value="AXE19985.1"/>
    <property type="molecule type" value="Genomic_DNA"/>
</dbReference>
<feature type="region of interest" description="Disordered" evidence="8">
    <location>
        <begin position="212"/>
        <end position="284"/>
    </location>
</feature>
<name>A0A344TMW4_9BACT</name>
<keyword evidence="4 9" id="KW-0132">Cell division</keyword>
<dbReference type="NCBIfam" id="TIGR03544">
    <property type="entry name" value="DivI1A_domain"/>
    <property type="match status" value="1"/>
</dbReference>
<keyword evidence="5 7" id="KW-0175">Coiled coil</keyword>
<dbReference type="KEGG" id="run:DR864_20650"/>
<dbReference type="InterPro" id="IPR019933">
    <property type="entry name" value="DivIVA_domain"/>
</dbReference>
<comment type="similarity">
    <text evidence="2">Belongs to the DivIVA family.</text>
</comment>
<evidence type="ECO:0000313" key="9">
    <source>
        <dbReference type="EMBL" id="AXE19985.1"/>
    </source>
</evidence>
<feature type="compositionally biased region" description="Acidic residues" evidence="8">
    <location>
        <begin position="251"/>
        <end position="262"/>
    </location>
</feature>
<proteinExistence type="inferred from homology"/>
<accession>A0A344TMW4</accession>
<keyword evidence="10" id="KW-1185">Reference proteome</keyword>
<evidence type="ECO:0000256" key="2">
    <source>
        <dbReference type="ARBA" id="ARBA00009008"/>
    </source>
</evidence>
<keyword evidence="3" id="KW-0963">Cytoplasm</keyword>
<dbReference type="PANTHER" id="PTHR35794:SF2">
    <property type="entry name" value="CELL DIVISION PROTEIN DIVIVA"/>
    <property type="match status" value="1"/>
</dbReference>
<dbReference type="Pfam" id="PF05103">
    <property type="entry name" value="DivIVA"/>
    <property type="match status" value="1"/>
</dbReference>
<dbReference type="GO" id="GO:0005737">
    <property type="term" value="C:cytoplasm"/>
    <property type="evidence" value="ECO:0007669"/>
    <property type="project" value="UniProtKB-SubCell"/>
</dbReference>
<evidence type="ECO:0000256" key="4">
    <source>
        <dbReference type="ARBA" id="ARBA00022618"/>
    </source>
</evidence>
<dbReference type="Proteomes" id="UP000251993">
    <property type="component" value="Chromosome"/>
</dbReference>
<dbReference type="OrthoDB" id="9815492at2"/>
<organism evidence="9 10">
    <name type="scientific">Runella rosea</name>
    <dbReference type="NCBI Taxonomy" id="2259595"/>
    <lineage>
        <taxon>Bacteria</taxon>
        <taxon>Pseudomonadati</taxon>
        <taxon>Bacteroidota</taxon>
        <taxon>Cytophagia</taxon>
        <taxon>Cytophagales</taxon>
        <taxon>Spirosomataceae</taxon>
        <taxon>Runella</taxon>
    </lineage>
</organism>
<feature type="coiled-coil region" evidence="7">
    <location>
        <begin position="43"/>
        <end position="91"/>
    </location>
</feature>
<sequence>MKITPIEIRQHTFQRVLRGYDMEEVGAFLTSLSNEWERVLNENKLLKMQLEIAEKDLNKLREVELTMFRMLKTAEDTSAQMTEQAKVAAEQYIEDARQKGEELVNDARKKANMLVVDAENQSKYVREEILGEFKNHERDFKAMEKYRDNLIVQLKALANNTVDSIERFEKKFSQATVQEKFEDLRIQVSDSLKVGEEGQKARLELEKAVEEVVEGETQETEEGVDEVENEITAEATEEVTDAADVAAVEETKEEEAPEEPSEEEKQAEKDKKIKEEGSFFDQIG</sequence>
<dbReference type="InterPro" id="IPR007793">
    <property type="entry name" value="DivIVA_fam"/>
</dbReference>
<dbReference type="Gene3D" id="6.10.250.660">
    <property type="match status" value="1"/>
</dbReference>
<comment type="subcellular location">
    <subcellularLocation>
        <location evidence="1">Cytoplasm</location>
    </subcellularLocation>
</comment>
<evidence type="ECO:0000256" key="1">
    <source>
        <dbReference type="ARBA" id="ARBA00004496"/>
    </source>
</evidence>
<evidence type="ECO:0000256" key="5">
    <source>
        <dbReference type="ARBA" id="ARBA00023054"/>
    </source>
</evidence>
<feature type="compositionally biased region" description="Acidic residues" evidence="8">
    <location>
        <begin position="212"/>
        <end position="241"/>
    </location>
</feature>